<evidence type="ECO:0000256" key="1">
    <source>
        <dbReference type="SAM" id="MobiDB-lite"/>
    </source>
</evidence>
<reference evidence="3" key="1">
    <citation type="journal article" date="2014" name="Environ. Microbiol.">
        <title>Comparative genomics of the marine bacterial genus Glaciecola reveals the high degree of genomic diversity and genomic characteristic for cold adaptation.</title>
        <authorList>
            <person name="Qin Q.L."/>
            <person name="Xie B.B."/>
            <person name="Yu Y."/>
            <person name="Shu Y.L."/>
            <person name="Rong J.C."/>
            <person name="Zhang Y.J."/>
            <person name="Zhao D.L."/>
            <person name="Chen X.L."/>
            <person name="Zhang X.Y."/>
            <person name="Chen B."/>
            <person name="Zhou B.C."/>
            <person name="Zhang Y.Z."/>
        </authorList>
    </citation>
    <scope>NUCLEOTIDE SEQUENCE [LARGE SCALE GENOMIC DNA]</scope>
    <source>
        <strain evidence="3">ACAM 615</strain>
    </source>
</reference>
<sequence>MNVFKPKYEQMKNPKKSANAEKQRRFREKQKSLGKKMVRGYVTAAAMENYKEIVAKTGWTDSDVLSNSLRITFAAYKNGQIRLLNQWLTEQDQKKRALILKQAEQAKNKESDDQ</sequence>
<gene>
    <name evidence="2" type="ORF">GPAL_0786</name>
</gene>
<keyword evidence="3" id="KW-1185">Reference proteome</keyword>
<dbReference type="AlphaFoldDB" id="K6YUJ3"/>
<accession>K6YUJ3</accession>
<dbReference type="EMBL" id="BAEQ01000015">
    <property type="protein sequence ID" value="GAC27666.1"/>
    <property type="molecule type" value="Genomic_DNA"/>
</dbReference>
<protein>
    <submittedName>
        <fullName evidence="2">Uncharacterized protein</fullName>
    </submittedName>
</protein>
<feature type="region of interest" description="Disordered" evidence="1">
    <location>
        <begin position="1"/>
        <end position="31"/>
    </location>
</feature>
<evidence type="ECO:0000313" key="2">
    <source>
        <dbReference type="EMBL" id="GAC27666.1"/>
    </source>
</evidence>
<feature type="compositionally biased region" description="Basic and acidic residues" evidence="1">
    <location>
        <begin position="1"/>
        <end position="23"/>
    </location>
</feature>
<evidence type="ECO:0000313" key="3">
    <source>
        <dbReference type="Proteomes" id="UP000006251"/>
    </source>
</evidence>
<organism evidence="2 3">
    <name type="scientific">Brumicola pallidula DSM 14239 = ACAM 615</name>
    <dbReference type="NCBI Taxonomy" id="1121922"/>
    <lineage>
        <taxon>Bacteria</taxon>
        <taxon>Pseudomonadati</taxon>
        <taxon>Pseudomonadota</taxon>
        <taxon>Gammaproteobacteria</taxon>
        <taxon>Alteromonadales</taxon>
        <taxon>Alteromonadaceae</taxon>
        <taxon>Brumicola</taxon>
    </lineage>
</organism>
<name>K6YUJ3_9ALTE</name>
<proteinExistence type="predicted"/>
<comment type="caution">
    <text evidence="2">The sequence shown here is derived from an EMBL/GenBank/DDBJ whole genome shotgun (WGS) entry which is preliminary data.</text>
</comment>
<dbReference type="Proteomes" id="UP000006251">
    <property type="component" value="Unassembled WGS sequence"/>
</dbReference>